<sequence length="89" mass="8799">MSGRGAIRLGDNHSGGGAMIEASGFPVNGIAQCLLGDKALCPTHLGTYALVSGGDGSAIHNGRPMAFEPATLACGCSVTSSCTAQYAKA</sequence>
<protein>
    <submittedName>
        <fullName evidence="1">PAAR domain-containing protein</fullName>
    </submittedName>
</protein>
<dbReference type="Pfam" id="PF05488">
    <property type="entry name" value="PAAR_motif"/>
    <property type="match status" value="1"/>
</dbReference>
<dbReference type="Proteomes" id="UP000515277">
    <property type="component" value="Chromosome"/>
</dbReference>
<organism evidence="1 2">
    <name type="scientific">Pseudomonas protegens</name>
    <dbReference type="NCBI Taxonomy" id="380021"/>
    <lineage>
        <taxon>Bacteria</taxon>
        <taxon>Pseudomonadati</taxon>
        <taxon>Pseudomonadota</taxon>
        <taxon>Gammaproteobacteria</taxon>
        <taxon>Pseudomonadales</taxon>
        <taxon>Pseudomonadaceae</taxon>
        <taxon>Pseudomonas</taxon>
    </lineage>
</organism>
<name>A0A7G8YJH7_9PSED</name>
<dbReference type="CDD" id="cd14744">
    <property type="entry name" value="PAAR_CT_2"/>
    <property type="match status" value="1"/>
</dbReference>
<proteinExistence type="predicted"/>
<evidence type="ECO:0000313" key="1">
    <source>
        <dbReference type="EMBL" id="QNH75827.1"/>
    </source>
</evidence>
<evidence type="ECO:0000313" key="2">
    <source>
        <dbReference type="Proteomes" id="UP000515277"/>
    </source>
</evidence>
<reference evidence="2" key="1">
    <citation type="journal article" date="2020" name="Microbiol. Resour. Announc.">
        <title>Complete genome sequences of four natural Pseudomonas isolates that catabolize a wide range of aromatic compounds relevant to lignin valorization.</title>
        <authorList>
            <person name="Hatmaker E.A."/>
            <person name="Presley G."/>
            <person name="Cannon O."/>
            <person name="Guss A.M."/>
            <person name="Elkins J.G."/>
        </authorList>
    </citation>
    <scope>NUCLEOTIDE SEQUENCE [LARGE SCALE GENOMIC DNA]</scope>
    <source>
        <strain evidence="2">H1F5C</strain>
    </source>
</reference>
<dbReference type="AlphaFoldDB" id="A0A7G8YJH7"/>
<gene>
    <name evidence="1" type="ORF">GGI48_21305</name>
</gene>
<dbReference type="EMBL" id="CP060201">
    <property type="protein sequence ID" value="QNH75827.1"/>
    <property type="molecule type" value="Genomic_DNA"/>
</dbReference>
<accession>A0A7G8YJH7</accession>
<dbReference type="InterPro" id="IPR008727">
    <property type="entry name" value="PAAR_motif"/>
</dbReference>